<keyword evidence="3" id="KW-1185">Reference proteome</keyword>
<dbReference type="Proteomes" id="UP000509667">
    <property type="component" value="Chromosome"/>
</dbReference>
<dbReference type="PANTHER" id="PTHR45763">
    <property type="entry name" value="HYDROLASE, ALPHA/BETA FOLD FAMILY PROTEIN, EXPRESSED-RELATED"/>
    <property type="match status" value="1"/>
</dbReference>
<name>A0A7D5P7S4_9EURY</name>
<reference evidence="2 3" key="1">
    <citation type="submission" date="2020-07" db="EMBL/GenBank/DDBJ databases">
        <title>Halosimplex pelagicum sp. nov. and Halosimplex rubrum sp. nov., isolated from salted brown alga Laminaria, and emended description of the genus Halosimplex.</title>
        <authorList>
            <person name="Cui H."/>
        </authorList>
    </citation>
    <scope>NUCLEOTIDE SEQUENCE [LARGE SCALE GENOMIC DNA]</scope>
    <source>
        <strain evidence="2 3">R27</strain>
    </source>
</reference>
<evidence type="ECO:0000313" key="2">
    <source>
        <dbReference type="EMBL" id="QLH75879.1"/>
    </source>
</evidence>
<proteinExistence type="predicted"/>
<dbReference type="InterPro" id="IPR029058">
    <property type="entry name" value="AB_hydrolase_fold"/>
</dbReference>
<dbReference type="PRINTS" id="PR00111">
    <property type="entry name" value="ABHYDROLASE"/>
</dbReference>
<protein>
    <submittedName>
        <fullName evidence="2">Alpha/beta hydrolase</fullName>
    </submittedName>
</protein>
<dbReference type="GO" id="GO:0016787">
    <property type="term" value="F:hydrolase activity"/>
    <property type="evidence" value="ECO:0007669"/>
    <property type="project" value="UniProtKB-KW"/>
</dbReference>
<dbReference type="EMBL" id="CP058910">
    <property type="protein sequence ID" value="QLH75879.1"/>
    <property type="molecule type" value="Genomic_DNA"/>
</dbReference>
<dbReference type="KEGG" id="hrr:HZS55_00540"/>
<feature type="domain" description="AB hydrolase-1" evidence="1">
    <location>
        <begin position="27"/>
        <end position="160"/>
    </location>
</feature>
<dbReference type="Pfam" id="PF00561">
    <property type="entry name" value="Abhydrolase_1"/>
    <property type="match status" value="1"/>
</dbReference>
<dbReference type="InterPro" id="IPR000073">
    <property type="entry name" value="AB_hydrolase_1"/>
</dbReference>
<accession>A0A7D5P7S4</accession>
<dbReference type="SUPFAM" id="SSF53474">
    <property type="entry name" value="alpha/beta-Hydrolases"/>
    <property type="match status" value="1"/>
</dbReference>
<dbReference type="AlphaFoldDB" id="A0A7D5P7S4"/>
<dbReference type="Gene3D" id="3.40.50.1820">
    <property type="entry name" value="alpha/beta hydrolase"/>
    <property type="match status" value="1"/>
</dbReference>
<dbReference type="OrthoDB" id="9890at2157"/>
<evidence type="ECO:0000313" key="3">
    <source>
        <dbReference type="Proteomes" id="UP000509667"/>
    </source>
</evidence>
<keyword evidence="2" id="KW-0378">Hydrolase</keyword>
<organism evidence="2 3">
    <name type="scientific">Halosimplex rubrum</name>
    <dbReference type="NCBI Taxonomy" id="869889"/>
    <lineage>
        <taxon>Archaea</taxon>
        <taxon>Methanobacteriati</taxon>
        <taxon>Methanobacteriota</taxon>
        <taxon>Stenosarchaea group</taxon>
        <taxon>Halobacteria</taxon>
        <taxon>Halobacteriales</taxon>
        <taxon>Haloarculaceae</taxon>
        <taxon>Halosimplex</taxon>
    </lineage>
</organism>
<sequence length="283" mass="29989">MNEPSTMELPDGRTLAYAEYGDPAGTPVFAFHGVIGSRLMWSLCDDAAAERGIRLVAPDRPGFGASEFQRDRRLLDWPTDVCALADSLGVDRFGVTGFSGGGPHAMACAHAVPERVRGVSLVSTVTPPETRDRADPFNEAVLSATRFVPGFSQAAFASSAWLADNAWPQFRTALKVGSPPEDRAVFDGPAGETLFADGAEAFRNGSRGPAHDLPLVGDDWGFDARGCPHEVDLWHGRADATVGPDLARTFGDLLPAADLYLGDGAHYSTYVDNRGAILDAAAG</sequence>
<dbReference type="RefSeq" id="WP_179909825.1">
    <property type="nucleotide sequence ID" value="NZ_CP058910.1"/>
</dbReference>
<evidence type="ECO:0000259" key="1">
    <source>
        <dbReference type="Pfam" id="PF00561"/>
    </source>
</evidence>
<dbReference type="GeneID" id="56076305"/>
<dbReference type="PANTHER" id="PTHR45763:SF46">
    <property type="entry name" value="AB HYDROLASE-1 DOMAIN-CONTAINING PROTEIN"/>
    <property type="match status" value="1"/>
</dbReference>
<gene>
    <name evidence="2" type="ORF">HZS55_00540</name>
</gene>